<protein>
    <submittedName>
        <fullName evidence="2">Putative anti-sigma regulatory factor, serine/threonine protein kinase</fullName>
    </submittedName>
</protein>
<keyword evidence="2" id="KW-0723">Serine/threonine-protein kinase</keyword>
<gene>
    <name evidence="2" type="ordered locus">PCC8801_1570</name>
</gene>
<proteinExistence type="predicted"/>
<dbReference type="InterPro" id="IPR003594">
    <property type="entry name" value="HATPase_dom"/>
</dbReference>
<dbReference type="Proteomes" id="UP000008204">
    <property type="component" value="Chromosome"/>
</dbReference>
<evidence type="ECO:0000313" key="3">
    <source>
        <dbReference type="Proteomes" id="UP000008204"/>
    </source>
</evidence>
<dbReference type="EMBL" id="CP001287">
    <property type="protein sequence ID" value="ACK65622.1"/>
    <property type="molecule type" value="Genomic_DNA"/>
</dbReference>
<dbReference type="CDD" id="cd16936">
    <property type="entry name" value="HATPase_RsbW-like"/>
    <property type="match status" value="1"/>
</dbReference>
<keyword evidence="2" id="KW-0808">Transferase</keyword>
<accession>B7JUS8</accession>
<keyword evidence="3" id="KW-1185">Reference proteome</keyword>
<dbReference type="eggNOG" id="COG2172">
    <property type="taxonomic scope" value="Bacteria"/>
</dbReference>
<dbReference type="HOGENOM" id="CLU_090336_16_1_3"/>
<dbReference type="GO" id="GO:0004674">
    <property type="term" value="F:protein serine/threonine kinase activity"/>
    <property type="evidence" value="ECO:0007669"/>
    <property type="project" value="UniProtKB-KW"/>
</dbReference>
<organism evidence="2 3">
    <name type="scientific">Rippkaea orientalis (strain PCC 8801 / RF-1)</name>
    <name type="common">Cyanothece sp. (strain PCC 8801)</name>
    <dbReference type="NCBI Taxonomy" id="41431"/>
    <lineage>
        <taxon>Bacteria</taxon>
        <taxon>Bacillati</taxon>
        <taxon>Cyanobacteriota</taxon>
        <taxon>Cyanophyceae</taxon>
        <taxon>Oscillatoriophycideae</taxon>
        <taxon>Chroococcales</taxon>
        <taxon>Aphanothecaceae</taxon>
        <taxon>Rippkaea</taxon>
        <taxon>Rippkaea orientalis</taxon>
    </lineage>
</organism>
<feature type="domain" description="Histidine kinase/HSP90-like ATPase" evidence="1">
    <location>
        <begin position="19"/>
        <end position="145"/>
    </location>
</feature>
<reference evidence="3" key="1">
    <citation type="journal article" date="2011" name="MBio">
        <title>Novel metabolic attributes of the genus Cyanothece, comprising a group of unicellular nitrogen-fixing Cyanobacteria.</title>
        <authorList>
            <person name="Bandyopadhyay A."/>
            <person name="Elvitigala T."/>
            <person name="Welsh E."/>
            <person name="Stockel J."/>
            <person name="Liberton M."/>
            <person name="Min H."/>
            <person name="Sherman L.A."/>
            <person name="Pakrasi H.B."/>
        </authorList>
    </citation>
    <scope>NUCLEOTIDE SEQUENCE [LARGE SCALE GENOMIC DNA]</scope>
    <source>
        <strain evidence="3">PCC 8801</strain>
    </source>
</reference>
<dbReference type="Gene3D" id="3.30.565.10">
    <property type="entry name" value="Histidine kinase-like ATPase, C-terminal domain"/>
    <property type="match status" value="1"/>
</dbReference>
<name>B7JUS8_RIPO1</name>
<evidence type="ECO:0000313" key="2">
    <source>
        <dbReference type="EMBL" id="ACK65622.1"/>
    </source>
</evidence>
<dbReference type="InterPro" id="IPR036890">
    <property type="entry name" value="HATPase_C_sf"/>
</dbReference>
<keyword evidence="2" id="KW-0418">Kinase</keyword>
<dbReference type="RefSeq" id="WP_012594895.1">
    <property type="nucleotide sequence ID" value="NC_011726.1"/>
</dbReference>
<dbReference type="KEGG" id="cyp:PCC8801_1570"/>
<dbReference type="OrthoDB" id="424943at2"/>
<dbReference type="Pfam" id="PF13581">
    <property type="entry name" value="HATPase_c_2"/>
    <property type="match status" value="1"/>
</dbReference>
<sequence>MKRVTSQSLLKQFRLNVKTELEALEEILPWFEEITQGYLPQKVLWECKLALAEGFTNTVRYAHQDLPPVVPIILEVHVFSNYLEMRIWDVGPAFDLARKLLDIEHSQVNPLEKESARGLFFMKHLTDDLQYIRIANRRNCLMMKKNLE</sequence>
<dbReference type="STRING" id="41431.PCC8801_1570"/>
<dbReference type="AlphaFoldDB" id="B7JUS8"/>
<dbReference type="SUPFAM" id="SSF55874">
    <property type="entry name" value="ATPase domain of HSP90 chaperone/DNA topoisomerase II/histidine kinase"/>
    <property type="match status" value="1"/>
</dbReference>
<evidence type="ECO:0000259" key="1">
    <source>
        <dbReference type="Pfam" id="PF13581"/>
    </source>
</evidence>